<comment type="caution">
    <text evidence="2">The sequence shown here is derived from an EMBL/GenBank/DDBJ whole genome shotgun (WGS) entry which is preliminary data.</text>
</comment>
<dbReference type="AlphaFoldDB" id="A0A811U919"/>
<reference evidence="2" key="1">
    <citation type="submission" date="2020-11" db="EMBL/GenBank/DDBJ databases">
        <authorList>
            <person name="Whitehead M."/>
        </authorList>
    </citation>
    <scope>NUCLEOTIDE SEQUENCE</scope>
    <source>
        <strain evidence="2">EGII</strain>
    </source>
</reference>
<evidence type="ECO:0000313" key="2">
    <source>
        <dbReference type="EMBL" id="CAD6994990.1"/>
    </source>
</evidence>
<dbReference type="PANTHER" id="PTHR12301:SF8">
    <property type="entry name" value="STERILE ALPHA MOTIF DOMAIN-CONTAINING PROTEIN 5"/>
    <property type="match status" value="1"/>
</dbReference>
<feature type="compositionally biased region" description="Low complexity" evidence="1">
    <location>
        <begin position="150"/>
        <end position="164"/>
    </location>
</feature>
<feature type="compositionally biased region" description="Basic residues" evidence="1">
    <location>
        <begin position="50"/>
        <end position="60"/>
    </location>
</feature>
<dbReference type="InterPro" id="IPR051725">
    <property type="entry name" value="SAM-SH3_domain_protein"/>
</dbReference>
<organism evidence="2 3">
    <name type="scientific">Ceratitis capitata</name>
    <name type="common">Mediterranean fruit fly</name>
    <name type="synonym">Tephritis capitata</name>
    <dbReference type="NCBI Taxonomy" id="7213"/>
    <lineage>
        <taxon>Eukaryota</taxon>
        <taxon>Metazoa</taxon>
        <taxon>Ecdysozoa</taxon>
        <taxon>Arthropoda</taxon>
        <taxon>Hexapoda</taxon>
        <taxon>Insecta</taxon>
        <taxon>Pterygota</taxon>
        <taxon>Neoptera</taxon>
        <taxon>Endopterygota</taxon>
        <taxon>Diptera</taxon>
        <taxon>Brachycera</taxon>
        <taxon>Muscomorpha</taxon>
        <taxon>Tephritoidea</taxon>
        <taxon>Tephritidae</taxon>
        <taxon>Ceratitis</taxon>
        <taxon>Ceratitis</taxon>
    </lineage>
</organism>
<feature type="region of interest" description="Disordered" evidence="1">
    <location>
        <begin position="140"/>
        <end position="164"/>
    </location>
</feature>
<name>A0A811U919_CERCA</name>
<evidence type="ECO:0000256" key="1">
    <source>
        <dbReference type="SAM" id="MobiDB-lite"/>
    </source>
</evidence>
<feature type="compositionally biased region" description="Gly residues" evidence="1">
    <location>
        <begin position="29"/>
        <end position="45"/>
    </location>
</feature>
<feature type="region of interest" description="Disordered" evidence="1">
    <location>
        <begin position="18"/>
        <end position="85"/>
    </location>
</feature>
<protein>
    <submittedName>
        <fullName evidence="2">(Mediterranean fruit fly) hypothetical protein</fullName>
    </submittedName>
</protein>
<proteinExistence type="predicted"/>
<accession>A0A811U919</accession>
<evidence type="ECO:0000313" key="3">
    <source>
        <dbReference type="Proteomes" id="UP000606786"/>
    </source>
</evidence>
<keyword evidence="3" id="KW-1185">Reference proteome</keyword>
<dbReference type="OrthoDB" id="10047268at2759"/>
<gene>
    <name evidence="2" type="ORF">CCAP1982_LOCUS3721</name>
</gene>
<dbReference type="EMBL" id="CAJHJT010000001">
    <property type="protein sequence ID" value="CAD6994990.1"/>
    <property type="molecule type" value="Genomic_DNA"/>
</dbReference>
<sequence length="276" mass="30602">MAPFGDILSALENARQAAWAERSPMNPAGGSGSSGSGSGVSGIGGLSASTHHRQHGHRGHSSQGGLPNSHSQPIYVPGKYSPSSCLSDKEEDEIYGFGYGVFAPRVARGGLTQQQQLLQQHTLQQQQQAQAQQQQQQQQQQQLPLVPGSQQHLQQQQHHHQALQAHQTLPPNVAHLNFLQQNCLSPRSAYFYEFPPNAEGRETKKRTTLARLLKGLKTVNRRDRNNQQTAAQVRAANERLRHFQTMNGGQHQSFEETIHRVSTEIICAFLQIQFFA</sequence>
<dbReference type="Proteomes" id="UP000606786">
    <property type="component" value="Unassembled WGS sequence"/>
</dbReference>
<dbReference type="PANTHER" id="PTHR12301">
    <property type="entry name" value="SAM-DOMAIN, SH3 AND NUCLEAR LOCALIZATION SIGNALS PROTEIN RELATED"/>
    <property type="match status" value="1"/>
</dbReference>